<dbReference type="EMBL" id="CP018180">
    <property type="protein sequence ID" value="AUJ33198.1"/>
    <property type="molecule type" value="Genomic_DNA"/>
</dbReference>
<dbReference type="RefSeq" id="WP_057886237.1">
    <property type="nucleotide sequence ID" value="NZ_CP018180.1"/>
</dbReference>
<protein>
    <submittedName>
        <fullName evidence="2">Bacteriocin immunity protein</fullName>
    </submittedName>
</protein>
<dbReference type="Pfam" id="PF08951">
    <property type="entry name" value="EntA_Immun"/>
    <property type="match status" value="1"/>
</dbReference>
<accession>A0A3S6QYM2</accession>
<gene>
    <name evidence="2" type="ORF">BSQ50_05315</name>
</gene>
<dbReference type="InterPro" id="IPR015046">
    <property type="entry name" value="LciA_Immunity-like"/>
</dbReference>
<keyword evidence="1" id="KW-0079">Bacteriocin immunity</keyword>
<dbReference type="InterPro" id="IPR023130">
    <property type="entry name" value="Ta0600-like_sf"/>
</dbReference>
<reference evidence="2 3" key="1">
    <citation type="submission" date="2016-11" db="EMBL/GenBank/DDBJ databases">
        <title>Interaction between Lactobacillus species and yeast in water kefir.</title>
        <authorList>
            <person name="Behr J."/>
            <person name="Xu D."/>
            <person name="Vogel R.F."/>
        </authorList>
    </citation>
    <scope>NUCLEOTIDE SEQUENCE [LARGE SCALE GENOMIC DNA]</scope>
    <source>
        <strain evidence="2 3">TMW 1.1827</strain>
    </source>
</reference>
<keyword evidence="3" id="KW-1185">Reference proteome</keyword>
<name>A0A3S6QYM2_9LACO</name>
<proteinExistence type="predicted"/>
<dbReference type="SUPFAM" id="SSF109797">
    <property type="entry name" value="Bacteriocin immunity protein-like"/>
    <property type="match status" value="1"/>
</dbReference>
<dbReference type="GeneID" id="78521642"/>
<evidence type="ECO:0000313" key="3">
    <source>
        <dbReference type="Proteomes" id="UP000324497"/>
    </source>
</evidence>
<dbReference type="Proteomes" id="UP000324497">
    <property type="component" value="Chromosome"/>
</dbReference>
<dbReference type="AlphaFoldDB" id="A0A3S6QYM2"/>
<dbReference type="Gene3D" id="1.20.1440.50">
    <property type="entry name" value="Ta0600-like"/>
    <property type="match status" value="1"/>
</dbReference>
<evidence type="ECO:0000256" key="1">
    <source>
        <dbReference type="ARBA" id="ARBA00023025"/>
    </source>
</evidence>
<evidence type="ECO:0000313" key="2">
    <source>
        <dbReference type="EMBL" id="AUJ33198.1"/>
    </source>
</evidence>
<dbReference type="GO" id="GO:0030153">
    <property type="term" value="P:bacteriocin immunity"/>
    <property type="evidence" value="ECO:0007669"/>
    <property type="project" value="UniProtKB-KW"/>
</dbReference>
<organism evidence="2 3">
    <name type="scientific">Liquorilactobacillus nagelii</name>
    <dbReference type="NCBI Taxonomy" id="82688"/>
    <lineage>
        <taxon>Bacteria</taxon>
        <taxon>Bacillati</taxon>
        <taxon>Bacillota</taxon>
        <taxon>Bacilli</taxon>
        <taxon>Lactobacillales</taxon>
        <taxon>Lactobacillaceae</taxon>
        <taxon>Liquorilactobacillus</taxon>
    </lineage>
</organism>
<sequence>MKKQAAVEQMLNQLSQAYAACEIKEQPEAQQLIFSAAQELEKNGDCDLVASKLCKKIVLYYWEHKDNFPQALADLHGQIKSKAVKYDATAISAIMLPMWF</sequence>
<dbReference type="KEGG" id="lng:BSQ50_05315"/>